<dbReference type="PROSITE" id="PS00211">
    <property type="entry name" value="ABC_TRANSPORTER_1"/>
    <property type="match status" value="1"/>
</dbReference>
<keyword evidence="3" id="KW-0547">Nucleotide-binding</keyword>
<evidence type="ECO:0000256" key="8">
    <source>
        <dbReference type="ARBA" id="ARBA00023136"/>
    </source>
</evidence>
<accession>A0A7H0FPB0</accession>
<dbReference type="InterPro" id="IPR005074">
    <property type="entry name" value="Peptidase_C39"/>
</dbReference>
<feature type="transmembrane region" description="Helical" evidence="9">
    <location>
        <begin position="223"/>
        <end position="245"/>
    </location>
</feature>
<evidence type="ECO:0000313" key="13">
    <source>
        <dbReference type="EMBL" id="MDN3192007.1"/>
    </source>
</evidence>
<dbReference type="InterPro" id="IPR003439">
    <property type="entry name" value="ABC_transporter-like_ATP-bd"/>
</dbReference>
<reference evidence="14 15" key="1">
    <citation type="submission" date="2020-08" db="EMBL/GenBank/DDBJ databases">
        <title>Enterococcus faecalis SF28073 genome assembly.</title>
        <authorList>
            <person name="Duerkop B.A."/>
            <person name="Johnson C.N."/>
        </authorList>
    </citation>
    <scope>NUCLEOTIDE SEQUENCE [LARGE SCALE GENOMIC DNA]</scope>
    <source>
        <strain evidence="14 15">SF28073</strain>
    </source>
</reference>
<evidence type="ECO:0000259" key="10">
    <source>
        <dbReference type="PROSITE" id="PS50893"/>
    </source>
</evidence>
<feature type="domain" description="ABC transmembrane type-1" evidence="11">
    <location>
        <begin position="167"/>
        <end position="466"/>
    </location>
</feature>
<proteinExistence type="predicted"/>
<evidence type="ECO:0000259" key="11">
    <source>
        <dbReference type="PROSITE" id="PS50929"/>
    </source>
</evidence>
<evidence type="ECO:0000256" key="7">
    <source>
        <dbReference type="ARBA" id="ARBA00022989"/>
    </source>
</evidence>
<dbReference type="SUPFAM" id="SSF90123">
    <property type="entry name" value="ABC transporter transmembrane region"/>
    <property type="match status" value="1"/>
</dbReference>
<name>A0A7H0FPB0_ENTFL</name>
<comment type="subcellular location">
    <subcellularLocation>
        <location evidence="1">Cell membrane</location>
        <topology evidence="1">Multi-pass membrane protein</topology>
    </subcellularLocation>
</comment>
<dbReference type="GO" id="GO:0005524">
    <property type="term" value="F:ATP binding"/>
    <property type="evidence" value="ECO:0007669"/>
    <property type="project" value="UniProtKB-KW"/>
</dbReference>
<protein>
    <submittedName>
        <fullName evidence="14">Peptidase domain-containing ABC transporter</fullName>
    </submittedName>
</protein>
<keyword evidence="5" id="KW-0788">Thiol protease</keyword>
<dbReference type="Pfam" id="PF03412">
    <property type="entry name" value="Peptidase_C39"/>
    <property type="match status" value="1"/>
</dbReference>
<dbReference type="GO" id="GO:0005886">
    <property type="term" value="C:plasma membrane"/>
    <property type="evidence" value="ECO:0007669"/>
    <property type="project" value="UniProtKB-SubCell"/>
</dbReference>
<dbReference type="SMART" id="SM00382">
    <property type="entry name" value="AAA"/>
    <property type="match status" value="1"/>
</dbReference>
<evidence type="ECO:0000256" key="3">
    <source>
        <dbReference type="ARBA" id="ARBA00022741"/>
    </source>
</evidence>
<dbReference type="CDD" id="cd18570">
    <property type="entry name" value="ABC_6TM_PCAT1_LagD_like"/>
    <property type="match status" value="1"/>
</dbReference>
<dbReference type="Gene3D" id="3.40.50.300">
    <property type="entry name" value="P-loop containing nucleotide triphosphate hydrolases"/>
    <property type="match status" value="1"/>
</dbReference>
<dbReference type="EMBL" id="JAREWH010000003">
    <property type="protein sequence ID" value="MDN3192007.1"/>
    <property type="molecule type" value="Genomic_DNA"/>
</dbReference>
<feature type="domain" description="ABC transporter" evidence="10">
    <location>
        <begin position="500"/>
        <end position="707"/>
    </location>
</feature>
<evidence type="ECO:0000256" key="2">
    <source>
        <dbReference type="ARBA" id="ARBA00022692"/>
    </source>
</evidence>
<dbReference type="Pfam" id="PF00664">
    <property type="entry name" value="ABC_membrane"/>
    <property type="match status" value="1"/>
</dbReference>
<dbReference type="Gene3D" id="1.20.1560.10">
    <property type="entry name" value="ABC transporter type 1, transmembrane domain"/>
    <property type="match status" value="1"/>
</dbReference>
<evidence type="ECO:0000256" key="6">
    <source>
        <dbReference type="ARBA" id="ARBA00022840"/>
    </source>
</evidence>
<evidence type="ECO:0000313" key="14">
    <source>
        <dbReference type="EMBL" id="QNP37876.1"/>
    </source>
</evidence>
<keyword evidence="5" id="KW-0645">Protease</keyword>
<dbReference type="Proteomes" id="UP000516122">
    <property type="component" value="Chromosome"/>
</dbReference>
<dbReference type="PANTHER" id="PTHR43394:SF1">
    <property type="entry name" value="ATP-BINDING CASSETTE SUB-FAMILY B MEMBER 10, MITOCHONDRIAL"/>
    <property type="match status" value="1"/>
</dbReference>
<dbReference type="RefSeq" id="WP_002416131.1">
    <property type="nucleotide sequence ID" value="NZ_CABGRP010000005.1"/>
</dbReference>
<dbReference type="GO" id="GO:0016887">
    <property type="term" value="F:ATP hydrolysis activity"/>
    <property type="evidence" value="ECO:0007669"/>
    <property type="project" value="InterPro"/>
</dbReference>
<dbReference type="GO" id="GO:0008234">
    <property type="term" value="F:cysteine-type peptidase activity"/>
    <property type="evidence" value="ECO:0007669"/>
    <property type="project" value="UniProtKB-KW"/>
</dbReference>
<reference evidence="13" key="3">
    <citation type="submission" date="2023-03" db="EMBL/GenBank/DDBJ databases">
        <authorList>
            <person name="Zajac M."/>
            <person name="Kwit R."/>
            <person name="Wasyl D."/>
        </authorList>
    </citation>
    <scope>NUCLEOTIDE SEQUENCE</scope>
    <source>
        <strain evidence="13">691B_2</strain>
    </source>
</reference>
<keyword evidence="8 9" id="KW-0472">Membrane</keyword>
<dbReference type="InterPro" id="IPR003593">
    <property type="entry name" value="AAA+_ATPase"/>
</dbReference>
<dbReference type="GO" id="GO:0006508">
    <property type="term" value="P:proteolysis"/>
    <property type="evidence" value="ECO:0007669"/>
    <property type="project" value="InterPro"/>
</dbReference>
<dbReference type="PROSITE" id="PS50929">
    <property type="entry name" value="ABC_TM1F"/>
    <property type="match status" value="1"/>
</dbReference>
<evidence type="ECO:0000259" key="12">
    <source>
        <dbReference type="PROSITE" id="PS50990"/>
    </source>
</evidence>
<dbReference type="InterPro" id="IPR011527">
    <property type="entry name" value="ABC1_TM_dom"/>
</dbReference>
<dbReference type="InterPro" id="IPR039421">
    <property type="entry name" value="Type_1_exporter"/>
</dbReference>
<dbReference type="Gene3D" id="3.90.70.10">
    <property type="entry name" value="Cysteine proteinases"/>
    <property type="match status" value="1"/>
</dbReference>
<dbReference type="InterPro" id="IPR017871">
    <property type="entry name" value="ABC_transporter-like_CS"/>
</dbReference>
<dbReference type="InterPro" id="IPR027417">
    <property type="entry name" value="P-loop_NTPase"/>
</dbReference>
<dbReference type="Proteomes" id="UP001173174">
    <property type="component" value="Unassembled WGS sequence"/>
</dbReference>
<reference evidence="13" key="2">
    <citation type="journal article" date="2023" name="Pathogens">
        <title>Prevalence of Enterococcus spp. and the Whole-Genome Characteristics of Enterococcus faecium and Enterococcus faecalis Strains Isolated from Free-Living Birds in Poland.</title>
        <authorList>
            <person name="Kwit R."/>
            <person name="Zajac M."/>
            <person name="Smialowska-Weglinska A."/>
            <person name="Skarzynska M."/>
            <person name="Bomba A."/>
            <person name="Lalak A."/>
            <person name="Skrzypiec E."/>
            <person name="Wojdat D."/>
            <person name="Koza W."/>
            <person name="Mikos-Wojewoda E."/>
            <person name="Pasim P."/>
            <person name="Skora M."/>
            <person name="Polak M."/>
            <person name="Wiacek J."/>
            <person name="Wasyl D."/>
        </authorList>
    </citation>
    <scope>NUCLEOTIDE SEQUENCE</scope>
    <source>
        <strain evidence="13">691B_2</strain>
    </source>
</reference>
<organism evidence="14 15">
    <name type="scientific">Enterococcus faecalis</name>
    <name type="common">Streptococcus faecalis</name>
    <dbReference type="NCBI Taxonomy" id="1351"/>
    <lineage>
        <taxon>Bacteria</taxon>
        <taxon>Bacillati</taxon>
        <taxon>Bacillota</taxon>
        <taxon>Bacilli</taxon>
        <taxon>Lactobacillales</taxon>
        <taxon>Enterococcaceae</taxon>
        <taxon>Enterococcus</taxon>
    </lineage>
</organism>
<keyword evidence="7 9" id="KW-1133">Transmembrane helix</keyword>
<dbReference type="GO" id="GO:0015421">
    <property type="term" value="F:ABC-type oligopeptide transporter activity"/>
    <property type="evidence" value="ECO:0007669"/>
    <property type="project" value="TreeGrafter"/>
</dbReference>
<evidence type="ECO:0000313" key="15">
    <source>
        <dbReference type="Proteomes" id="UP000516122"/>
    </source>
</evidence>
<dbReference type="PROSITE" id="PS50990">
    <property type="entry name" value="PEPTIDASE_C39"/>
    <property type="match status" value="1"/>
</dbReference>
<evidence type="ECO:0000256" key="1">
    <source>
        <dbReference type="ARBA" id="ARBA00004651"/>
    </source>
</evidence>
<feature type="transmembrane region" description="Helical" evidence="9">
    <location>
        <begin position="294"/>
        <end position="317"/>
    </location>
</feature>
<keyword evidence="6" id="KW-0067">ATP-binding</keyword>
<keyword evidence="2 9" id="KW-0812">Transmembrane</keyword>
<dbReference type="AlphaFoldDB" id="A0A7H0FPB0"/>
<dbReference type="PANTHER" id="PTHR43394">
    <property type="entry name" value="ATP-DEPENDENT PERMEASE MDL1, MITOCHONDRIAL"/>
    <property type="match status" value="1"/>
</dbReference>
<feature type="transmembrane region" description="Helical" evidence="9">
    <location>
        <begin position="165"/>
        <end position="186"/>
    </location>
</feature>
<evidence type="ECO:0000256" key="9">
    <source>
        <dbReference type="SAM" id="Phobius"/>
    </source>
</evidence>
<dbReference type="PROSITE" id="PS50893">
    <property type="entry name" value="ABC_TRANSPORTER_2"/>
    <property type="match status" value="1"/>
</dbReference>
<dbReference type="EMBL" id="CP060804">
    <property type="protein sequence ID" value="QNP37876.1"/>
    <property type="molecule type" value="Genomic_DNA"/>
</dbReference>
<evidence type="ECO:0000256" key="4">
    <source>
        <dbReference type="ARBA" id="ARBA00022801"/>
    </source>
</evidence>
<feature type="domain" description="Peptidase C39" evidence="12">
    <location>
        <begin position="7"/>
        <end position="136"/>
    </location>
</feature>
<dbReference type="InterPro" id="IPR036640">
    <property type="entry name" value="ABC1_TM_sf"/>
</dbReference>
<keyword evidence="4" id="KW-0378">Hydrolase</keyword>
<dbReference type="SUPFAM" id="SSF52540">
    <property type="entry name" value="P-loop containing nucleoside triphosphate hydrolases"/>
    <property type="match status" value="1"/>
</dbReference>
<dbReference type="Pfam" id="PF00005">
    <property type="entry name" value="ABC_tran"/>
    <property type="match status" value="1"/>
</dbReference>
<sequence length="707" mass="80348">MFKRIRQTEIKDCGPACLATIVNLSGGKLSLVTAKELTKTSESGTTIQGILDGSRKLNLNPEGLEGNWAELIEGIQNNEIHLPFIAHIITKSGLAHFVVVEAINKKHIKIFDPALGILKQELKDFQSTWTGRIVNFDIDKIKNSVPKMKNHNFYYESLKQEKGTLSIVLFFSIIMALISFIGSFSYQKFIDTFILQTEKSVQKIHTYNFFEKIYLNILDNFNYLFMAIILLYLFQWILGIVRTLFIAKMSKRMNDSLFSVFLNKLINMEIVNLKSKNSGEVLTRYNIATQVQSILTRLVLSLFLEFFIALAGGAILFVISKELFSITLGIFFSYLLITILFIKPLNKVNTKIIDINSRTITSLNEILNGYETVKVFQLENFFTRKFLKNAKKLTSQEKISVIYQNVQSSIIILIESVGTLCVLWQGGILVINGGISIGLLIAYISLITYFTSPVKNIIEYQKEIQNVVVMVRKLNDIIHVTKEETESIAKQIDFNNSKKLSVKKLRFSYGATSYVLKDFSEEFYFGKTYGIYGKNGSGKSTLSNILASLYKPDQGHIYLGNNDIFNNISSYRKDVIQITSRPFIMAGTVKENLFLEADSFDDEYIYDILKNIGLEEVINSFPLGLDTVIAEGGINLSSGQKQKINLARALLRKPKILILDEAMSNLDQSSKRKILEYIRDTLPKSLRIYIAHDEKSLDFVDEKIILN</sequence>
<evidence type="ECO:0000256" key="5">
    <source>
        <dbReference type="ARBA" id="ARBA00022807"/>
    </source>
</evidence>
<gene>
    <name evidence="14" type="ORF">H9Q64_15740</name>
    <name evidence="13" type="ORF">P0E79_05780</name>
</gene>
<feature type="transmembrane region" description="Helical" evidence="9">
    <location>
        <begin position="323"/>
        <end position="342"/>
    </location>
</feature>
<feature type="transmembrane region" description="Helical" evidence="9">
    <location>
        <begin position="431"/>
        <end position="452"/>
    </location>
</feature>